<dbReference type="Gene3D" id="3.30.70.1230">
    <property type="entry name" value="Nucleotide cyclase"/>
    <property type="match status" value="1"/>
</dbReference>
<sequence>MTNDSTVYAKYIFLDIVKYSTRSVEGQTAIIKALNEIVEQVANEYKIDADHAIYIPTGDGMCIGLINVINPYDIHLRMSLDILNLIEKHNKKELNPACKFNVRIGINENDDNLVTDINGKRNFAGNGINIAQRIMSCGDANMIIVSSSVKDRLSARDAYLNKFKGYKVTIKHGEKITVYQYIDNSIRYLSTDTPSAILKEEKRRKNKMYTKPLSFLFGYISDKLTDKDTKTN</sequence>
<protein>
    <recommendedName>
        <fullName evidence="1">Guanylate cyclase domain-containing protein</fullName>
    </recommendedName>
</protein>
<feature type="domain" description="Guanylate cyclase" evidence="1">
    <location>
        <begin position="12"/>
        <end position="179"/>
    </location>
</feature>
<dbReference type="InterPro" id="IPR029787">
    <property type="entry name" value="Nucleotide_cyclase"/>
</dbReference>
<evidence type="ECO:0000313" key="2">
    <source>
        <dbReference type="EMBL" id="KUG24220.1"/>
    </source>
</evidence>
<dbReference type="InterPro" id="IPR001054">
    <property type="entry name" value="A/G_cyclase"/>
</dbReference>
<gene>
    <name evidence="2" type="ORF">ASZ90_005939</name>
</gene>
<comment type="caution">
    <text evidence="2">The sequence shown here is derived from an EMBL/GenBank/DDBJ whole genome shotgun (WGS) entry which is preliminary data.</text>
</comment>
<evidence type="ECO:0000259" key="1">
    <source>
        <dbReference type="Pfam" id="PF00211"/>
    </source>
</evidence>
<dbReference type="GO" id="GO:0009190">
    <property type="term" value="P:cyclic nucleotide biosynthetic process"/>
    <property type="evidence" value="ECO:0007669"/>
    <property type="project" value="InterPro"/>
</dbReference>
<accession>A0A0W8FTN8</accession>
<dbReference type="GO" id="GO:0035556">
    <property type="term" value="P:intracellular signal transduction"/>
    <property type="evidence" value="ECO:0007669"/>
    <property type="project" value="InterPro"/>
</dbReference>
<name>A0A0W8FTN8_9ZZZZ</name>
<organism evidence="2">
    <name type="scientific">hydrocarbon metagenome</name>
    <dbReference type="NCBI Taxonomy" id="938273"/>
    <lineage>
        <taxon>unclassified sequences</taxon>
        <taxon>metagenomes</taxon>
        <taxon>ecological metagenomes</taxon>
    </lineage>
</organism>
<dbReference type="EMBL" id="LNQE01000856">
    <property type="protein sequence ID" value="KUG24220.1"/>
    <property type="molecule type" value="Genomic_DNA"/>
</dbReference>
<dbReference type="Pfam" id="PF00211">
    <property type="entry name" value="Guanylate_cyc"/>
    <property type="match status" value="1"/>
</dbReference>
<proteinExistence type="predicted"/>
<dbReference type="SUPFAM" id="SSF55073">
    <property type="entry name" value="Nucleotide cyclase"/>
    <property type="match status" value="1"/>
</dbReference>
<reference evidence="2" key="1">
    <citation type="journal article" date="2015" name="Proc. Natl. Acad. Sci. U.S.A.">
        <title>Networks of energetic and metabolic interactions define dynamics in microbial communities.</title>
        <authorList>
            <person name="Embree M."/>
            <person name="Liu J.K."/>
            <person name="Al-Bassam M.M."/>
            <person name="Zengler K."/>
        </authorList>
    </citation>
    <scope>NUCLEOTIDE SEQUENCE</scope>
</reference>
<dbReference type="AlphaFoldDB" id="A0A0W8FTN8"/>